<dbReference type="Gene3D" id="3.90.1140.10">
    <property type="entry name" value="Cyclic phosphodiesterase"/>
    <property type="match status" value="1"/>
</dbReference>
<dbReference type="RefSeq" id="WP_380252223.1">
    <property type="nucleotide sequence ID" value="NZ_JBHUII010000004.1"/>
</dbReference>
<reference evidence="2" key="1">
    <citation type="journal article" date="2019" name="Int. J. Syst. Evol. Microbiol.">
        <title>The Global Catalogue of Microorganisms (GCM) 10K type strain sequencing project: providing services to taxonomists for standard genome sequencing and annotation.</title>
        <authorList>
            <consortium name="The Broad Institute Genomics Platform"/>
            <consortium name="The Broad Institute Genome Sequencing Center for Infectious Disease"/>
            <person name="Wu L."/>
            <person name="Ma J."/>
        </authorList>
    </citation>
    <scope>NUCLEOTIDE SEQUENCE [LARGE SCALE GENOMIC DNA]</scope>
    <source>
        <strain evidence="2">CGMCC 4.7192</strain>
    </source>
</reference>
<proteinExistence type="predicted"/>
<comment type="caution">
    <text evidence="1">The sequence shown here is derived from an EMBL/GenBank/DDBJ whole genome shotgun (WGS) entry which is preliminary data.</text>
</comment>
<gene>
    <name evidence="1" type="ORF">ACFSKO_13005</name>
</gene>
<evidence type="ECO:0000313" key="2">
    <source>
        <dbReference type="Proteomes" id="UP001597294"/>
    </source>
</evidence>
<organism evidence="1 2">
    <name type="scientific">Kiloniella antarctica</name>
    <dbReference type="NCBI Taxonomy" id="1550907"/>
    <lineage>
        <taxon>Bacteria</taxon>
        <taxon>Pseudomonadati</taxon>
        <taxon>Pseudomonadota</taxon>
        <taxon>Alphaproteobacteria</taxon>
        <taxon>Rhodospirillales</taxon>
        <taxon>Kiloniellaceae</taxon>
        <taxon>Kiloniella</taxon>
    </lineage>
</organism>
<dbReference type="Pfam" id="PF06299">
    <property type="entry name" value="DUF1045"/>
    <property type="match status" value="1"/>
</dbReference>
<sequence>MMTHFKRFAIYYAPPRGSDLEAFGESWFEWNSQQVAPRIQCSDTLDLSNDEIKRITYGPARYKFHGTLKPPFYLNSDFSLDDLDAALFDLARAHKAFECGALQLTEIGQFLALCPVDTAQNITKLASACVEEIDRFRKPETQGEMQRRRDAGLTPHQDDLLVKWGYPYVMDEFRFHLTLTGRMDKELHFRAKKSLTFYFKNLLQQNFPFKEIALFGDPGEGRKFQEIERYKLSV</sequence>
<dbReference type="PIRSF" id="PIRSF033328">
    <property type="entry name" value="Phest_Mll4975"/>
    <property type="match status" value="1"/>
</dbReference>
<dbReference type="Proteomes" id="UP001597294">
    <property type="component" value="Unassembled WGS sequence"/>
</dbReference>
<protein>
    <submittedName>
        <fullName evidence="1">DUF1045 domain-containing protein</fullName>
    </submittedName>
</protein>
<keyword evidence="2" id="KW-1185">Reference proteome</keyword>
<dbReference type="InterPro" id="IPR009389">
    <property type="entry name" value="DUF1045"/>
</dbReference>
<accession>A0ABW5BNQ1</accession>
<evidence type="ECO:0000313" key="1">
    <source>
        <dbReference type="EMBL" id="MFD2206545.1"/>
    </source>
</evidence>
<name>A0ABW5BNQ1_9PROT</name>
<dbReference type="EMBL" id="JBHUII010000004">
    <property type="protein sequence ID" value="MFD2206545.1"/>
    <property type="molecule type" value="Genomic_DNA"/>
</dbReference>